<feature type="region of interest" description="Disordered" evidence="4">
    <location>
        <begin position="1"/>
        <end position="29"/>
    </location>
</feature>
<evidence type="ECO:0000256" key="1">
    <source>
        <dbReference type="ARBA" id="ARBA00004229"/>
    </source>
</evidence>
<name>A0A8J5I7V8_ZINOF</name>
<comment type="subcellular location">
    <subcellularLocation>
        <location evidence="1">Plastid</location>
        <location evidence="1">Chloroplast</location>
    </subcellularLocation>
</comment>
<reference evidence="5 6" key="1">
    <citation type="submission" date="2020-08" db="EMBL/GenBank/DDBJ databases">
        <title>Plant Genome Project.</title>
        <authorList>
            <person name="Zhang R.-G."/>
        </authorList>
    </citation>
    <scope>NUCLEOTIDE SEQUENCE [LARGE SCALE GENOMIC DNA]</scope>
    <source>
        <tissue evidence="5">Rhizome</tissue>
    </source>
</reference>
<dbReference type="Proteomes" id="UP000734854">
    <property type="component" value="Unassembled WGS sequence"/>
</dbReference>
<accession>A0A8J5I7V8</accession>
<evidence type="ECO:0000313" key="5">
    <source>
        <dbReference type="EMBL" id="KAG6530152.1"/>
    </source>
</evidence>
<evidence type="ECO:0000256" key="3">
    <source>
        <dbReference type="ARBA" id="ARBA00022640"/>
    </source>
</evidence>
<organism evidence="5 6">
    <name type="scientific">Zingiber officinale</name>
    <name type="common">Ginger</name>
    <name type="synonym">Amomum zingiber</name>
    <dbReference type="NCBI Taxonomy" id="94328"/>
    <lineage>
        <taxon>Eukaryota</taxon>
        <taxon>Viridiplantae</taxon>
        <taxon>Streptophyta</taxon>
        <taxon>Embryophyta</taxon>
        <taxon>Tracheophyta</taxon>
        <taxon>Spermatophyta</taxon>
        <taxon>Magnoliopsida</taxon>
        <taxon>Liliopsida</taxon>
        <taxon>Zingiberales</taxon>
        <taxon>Zingiberaceae</taxon>
        <taxon>Zingiber</taxon>
    </lineage>
</organism>
<sequence>MFPWPKPPNLPPTLTPPPSSRSSSSIPGEPNPFFLTIQSHLNSLFSDSSPLRIRLHSAVQTLADRARQSLLHGLASPSPSSPGPWASISLPEDAPARDKTLSMDAIQERLAGVPVYALSNAEEDFVLVSGVRSGKNLGLFCFKEEDAEALLEQMRSMNVDMRQGAKVVPVALNKVFQLKVDGVALRFLPDSSQIANAIKVKEYEGHPVYDFPGVPIFQIYVLSGVPIFQIYVLSGVPIFLLSLDDIDNFIPCSDNMESRSLVLKSQDKKYRPAFFRKEDLDDSLRRASRQQRRLNPALRKGDIEVSVLEDIIAAMKENSSKWDDIVFIPPGFNVAVDPNEENK</sequence>
<dbReference type="Pfam" id="PF04278">
    <property type="entry name" value="Tic22"/>
    <property type="match status" value="1"/>
</dbReference>
<evidence type="ECO:0000313" key="6">
    <source>
        <dbReference type="Proteomes" id="UP000734854"/>
    </source>
</evidence>
<protein>
    <recommendedName>
        <fullName evidence="7">Protein TIC 22-like, chloroplastic</fullName>
    </recommendedName>
</protein>
<keyword evidence="6" id="KW-1185">Reference proteome</keyword>
<evidence type="ECO:0000256" key="4">
    <source>
        <dbReference type="SAM" id="MobiDB-lite"/>
    </source>
</evidence>
<keyword evidence="2" id="KW-0150">Chloroplast</keyword>
<evidence type="ECO:0000256" key="2">
    <source>
        <dbReference type="ARBA" id="ARBA00022528"/>
    </source>
</evidence>
<dbReference type="GO" id="GO:0009507">
    <property type="term" value="C:chloroplast"/>
    <property type="evidence" value="ECO:0007669"/>
    <property type="project" value="UniProtKB-SubCell"/>
</dbReference>
<dbReference type="EMBL" id="JACMSC010000003">
    <property type="protein sequence ID" value="KAG6530152.1"/>
    <property type="molecule type" value="Genomic_DNA"/>
</dbReference>
<gene>
    <name evidence="5" type="ORF">ZIOFF_012374</name>
</gene>
<feature type="compositionally biased region" description="Pro residues" evidence="4">
    <location>
        <begin position="1"/>
        <end position="19"/>
    </location>
</feature>
<dbReference type="InterPro" id="IPR007378">
    <property type="entry name" value="Tic22-like"/>
</dbReference>
<comment type="caution">
    <text evidence="5">The sequence shown here is derived from an EMBL/GenBank/DDBJ whole genome shotgun (WGS) entry which is preliminary data.</text>
</comment>
<proteinExistence type="predicted"/>
<dbReference type="AlphaFoldDB" id="A0A8J5I7V8"/>
<feature type="compositionally biased region" description="Low complexity" evidence="4">
    <location>
        <begin position="72"/>
        <end position="89"/>
    </location>
</feature>
<feature type="region of interest" description="Disordered" evidence="4">
    <location>
        <begin position="72"/>
        <end position="92"/>
    </location>
</feature>
<dbReference type="GO" id="GO:0015031">
    <property type="term" value="P:protein transport"/>
    <property type="evidence" value="ECO:0007669"/>
    <property type="project" value="InterPro"/>
</dbReference>
<dbReference type="Gene3D" id="3.40.1350.100">
    <property type="match status" value="1"/>
</dbReference>
<keyword evidence="3" id="KW-0934">Plastid</keyword>
<dbReference type="PANTHER" id="PTHR33926">
    <property type="entry name" value="PROTEIN TIC 22, CHLOROPLASTIC"/>
    <property type="match status" value="1"/>
</dbReference>
<dbReference type="PANTHER" id="PTHR33926:SF1">
    <property type="entry name" value="PROTEIN TIC 22-LIKE, CHLOROPLASTIC"/>
    <property type="match status" value="1"/>
</dbReference>
<evidence type="ECO:0008006" key="7">
    <source>
        <dbReference type="Google" id="ProtNLM"/>
    </source>
</evidence>